<feature type="transmembrane region" description="Helical" evidence="1">
    <location>
        <begin position="267"/>
        <end position="286"/>
    </location>
</feature>
<dbReference type="InterPro" id="IPR049177">
    <property type="entry name" value="MgtC_SapB_SrpB_YhiD_N"/>
</dbReference>
<gene>
    <name evidence="4" type="ORF">M2127_001615</name>
</gene>
<protein>
    <submittedName>
        <fullName evidence="4">Uncharacterized membrane protein (DUF4010 family)</fullName>
    </submittedName>
</protein>
<feature type="transmembrane region" description="Helical" evidence="1">
    <location>
        <begin position="206"/>
        <end position="225"/>
    </location>
</feature>
<dbReference type="EMBL" id="JARXYA010000007">
    <property type="protein sequence ID" value="MDH6504299.1"/>
    <property type="molecule type" value="Genomic_DNA"/>
</dbReference>
<evidence type="ECO:0000259" key="3">
    <source>
        <dbReference type="Pfam" id="PF13194"/>
    </source>
</evidence>
<accession>A0AA43MB43</accession>
<dbReference type="Pfam" id="PF02308">
    <property type="entry name" value="MgtC"/>
    <property type="match status" value="1"/>
</dbReference>
<feature type="transmembrane region" description="Helical" evidence="1">
    <location>
        <begin position="147"/>
        <end position="165"/>
    </location>
</feature>
<comment type="caution">
    <text evidence="4">The sequence shown here is derived from an EMBL/GenBank/DDBJ whole genome shotgun (WGS) entry which is preliminary data.</text>
</comment>
<feature type="transmembrane region" description="Helical" evidence="1">
    <location>
        <begin position="363"/>
        <end position="381"/>
    </location>
</feature>
<feature type="domain" description="MgtC/SapB/SrpB/YhiD N-terminal" evidence="2">
    <location>
        <begin position="15"/>
        <end position="136"/>
    </location>
</feature>
<dbReference type="Pfam" id="PF13194">
    <property type="entry name" value="DUF4010"/>
    <property type="match status" value="1"/>
</dbReference>
<feature type="transmembrane region" description="Helical" evidence="1">
    <location>
        <begin position="114"/>
        <end position="135"/>
    </location>
</feature>
<dbReference type="AlphaFoldDB" id="A0AA43MB43"/>
<dbReference type="Proteomes" id="UP001161160">
    <property type="component" value="Unassembled WGS sequence"/>
</dbReference>
<dbReference type="RefSeq" id="WP_280756840.1">
    <property type="nucleotide sequence ID" value="NZ_JARXXW010000003.1"/>
</dbReference>
<dbReference type="InterPro" id="IPR025105">
    <property type="entry name" value="DUF4010"/>
</dbReference>
<sequence>MEIFSWLPKEGSQILFVLFLSFLIGLEREESKANDDHFAFGGVRTYPLIGMIGYALSVLSDMTLIPFLVGLCVVALFLLLAYSHKVKKSGHAGVTSEMSALTTYLIGGLIQHNLLWVATTLVVATILLLSLKQLLEGLAKKIESDDILTFTKFLLLSAVILPLLPNQALTQFQINPLKVWLIVVAVSSVSYASYVLQKLGKNASGILWSAIFGGIYSSTVTTIVLARRSQTENRPHLFSGGILIASGIMYLRLTILLALFNQDLLKQVGLSFLCLAAIAIAFGFLWSKRGDGVDVNLGDIAAVKNPLEFNTALIFSILFVGMLIATQYAVHFFGDSGLYTLAGVMGLTDIDPFVMSLTQNTPSLSPVAIAANALLISAASNNVMKGVYAYFLSSKNSRLQSCLCLIALAGLGIIPIFLFH</sequence>
<feature type="transmembrane region" description="Helical" evidence="1">
    <location>
        <begin position="307"/>
        <end position="330"/>
    </location>
</feature>
<feature type="transmembrane region" description="Helical" evidence="1">
    <location>
        <begin position="177"/>
        <end position="194"/>
    </location>
</feature>
<feature type="domain" description="DUF4010" evidence="3">
    <location>
        <begin position="184"/>
        <end position="392"/>
    </location>
</feature>
<dbReference type="PANTHER" id="PTHR39084:SF1">
    <property type="entry name" value="DUF4010 DOMAIN-CONTAINING PROTEIN"/>
    <property type="match status" value="1"/>
</dbReference>
<feature type="transmembrane region" description="Helical" evidence="1">
    <location>
        <begin position="6"/>
        <end position="26"/>
    </location>
</feature>
<proteinExistence type="predicted"/>
<keyword evidence="1" id="KW-0812">Transmembrane</keyword>
<organism evidence="4 5">
    <name type="scientific">Polynucleobacter sphagniphilus</name>
    <dbReference type="NCBI Taxonomy" id="1743169"/>
    <lineage>
        <taxon>Bacteria</taxon>
        <taxon>Pseudomonadati</taxon>
        <taxon>Pseudomonadota</taxon>
        <taxon>Betaproteobacteria</taxon>
        <taxon>Burkholderiales</taxon>
        <taxon>Burkholderiaceae</taxon>
        <taxon>Polynucleobacter</taxon>
    </lineage>
</organism>
<feature type="transmembrane region" description="Helical" evidence="1">
    <location>
        <begin position="38"/>
        <end position="57"/>
    </location>
</feature>
<feature type="transmembrane region" description="Helical" evidence="1">
    <location>
        <begin position="402"/>
        <end position="419"/>
    </location>
</feature>
<feature type="transmembrane region" description="Helical" evidence="1">
    <location>
        <begin position="237"/>
        <end position="261"/>
    </location>
</feature>
<evidence type="ECO:0000256" key="1">
    <source>
        <dbReference type="SAM" id="Phobius"/>
    </source>
</evidence>
<reference evidence="4" key="1">
    <citation type="submission" date="2023-04" db="EMBL/GenBank/DDBJ databases">
        <title>Genome Encyclopedia of Bacteria and Archaea VI: Functional Genomics of Type Strains.</title>
        <authorList>
            <person name="Whitman W."/>
        </authorList>
    </citation>
    <scope>NUCLEOTIDE SEQUENCE</scope>
    <source>
        <strain evidence="4">Enz.4-51</strain>
    </source>
</reference>
<dbReference type="PANTHER" id="PTHR39084">
    <property type="entry name" value="MEMBRANE PROTEIN-RELATED"/>
    <property type="match status" value="1"/>
</dbReference>
<name>A0AA43MB43_9BURK</name>
<keyword evidence="1" id="KW-1133">Transmembrane helix</keyword>
<evidence type="ECO:0000313" key="5">
    <source>
        <dbReference type="Proteomes" id="UP001161160"/>
    </source>
</evidence>
<evidence type="ECO:0000313" key="4">
    <source>
        <dbReference type="EMBL" id="MDH6504299.1"/>
    </source>
</evidence>
<evidence type="ECO:0000259" key="2">
    <source>
        <dbReference type="Pfam" id="PF02308"/>
    </source>
</evidence>
<feature type="transmembrane region" description="Helical" evidence="1">
    <location>
        <begin position="63"/>
        <end position="82"/>
    </location>
</feature>
<keyword evidence="5" id="KW-1185">Reference proteome</keyword>
<keyword evidence="1" id="KW-0472">Membrane</keyword>